<evidence type="ECO:0000313" key="2">
    <source>
        <dbReference type="EMBL" id="KAK9845259.1"/>
    </source>
</evidence>
<accession>A0AAW1SI90</accession>
<feature type="compositionally biased region" description="Low complexity" evidence="1">
    <location>
        <begin position="1"/>
        <end position="15"/>
    </location>
</feature>
<dbReference type="EMBL" id="JALJOU010000003">
    <property type="protein sequence ID" value="KAK9845259.1"/>
    <property type="molecule type" value="Genomic_DNA"/>
</dbReference>
<dbReference type="Proteomes" id="UP001445335">
    <property type="component" value="Unassembled WGS sequence"/>
</dbReference>
<organism evidence="2 3">
    <name type="scientific">Elliptochloris bilobata</name>
    <dbReference type="NCBI Taxonomy" id="381761"/>
    <lineage>
        <taxon>Eukaryota</taxon>
        <taxon>Viridiplantae</taxon>
        <taxon>Chlorophyta</taxon>
        <taxon>core chlorophytes</taxon>
        <taxon>Trebouxiophyceae</taxon>
        <taxon>Trebouxiophyceae incertae sedis</taxon>
        <taxon>Elliptochloris clade</taxon>
        <taxon>Elliptochloris</taxon>
    </lineage>
</organism>
<dbReference type="AlphaFoldDB" id="A0AAW1SI90"/>
<dbReference type="PANTHER" id="PTHR38663:SF1">
    <property type="entry name" value="L-ORNITHINE N(5)-MONOOXYGENASE"/>
    <property type="match status" value="1"/>
</dbReference>
<reference evidence="2 3" key="1">
    <citation type="journal article" date="2024" name="Nat. Commun.">
        <title>Phylogenomics reveals the evolutionary origins of lichenization in chlorophyte algae.</title>
        <authorList>
            <person name="Puginier C."/>
            <person name="Libourel C."/>
            <person name="Otte J."/>
            <person name="Skaloud P."/>
            <person name="Haon M."/>
            <person name="Grisel S."/>
            <person name="Petersen M."/>
            <person name="Berrin J.G."/>
            <person name="Delaux P.M."/>
            <person name="Dal Grande F."/>
            <person name="Keller J."/>
        </authorList>
    </citation>
    <scope>NUCLEOTIDE SEQUENCE [LARGE SCALE GENOMIC DNA]</scope>
    <source>
        <strain evidence="2 3">SAG 245.80</strain>
    </source>
</reference>
<gene>
    <name evidence="2" type="ORF">WJX81_001554</name>
</gene>
<dbReference type="SUPFAM" id="SSF51905">
    <property type="entry name" value="FAD/NAD(P)-binding domain"/>
    <property type="match status" value="1"/>
</dbReference>
<comment type="caution">
    <text evidence="2">The sequence shown here is derived from an EMBL/GenBank/DDBJ whole genome shotgun (WGS) entry which is preliminary data.</text>
</comment>
<dbReference type="PANTHER" id="PTHR38663">
    <property type="match status" value="1"/>
</dbReference>
<evidence type="ECO:0000313" key="3">
    <source>
        <dbReference type="Proteomes" id="UP001445335"/>
    </source>
</evidence>
<protein>
    <recommendedName>
        <fullName evidence="4">L-ornithine N(5)-oxygenase</fullName>
    </recommendedName>
</protein>
<dbReference type="Gene3D" id="2.60.40.790">
    <property type="match status" value="1"/>
</dbReference>
<dbReference type="Gene3D" id="3.50.50.60">
    <property type="entry name" value="FAD/NAD(P)-binding domain"/>
    <property type="match status" value="1"/>
</dbReference>
<name>A0AAW1SI90_9CHLO</name>
<dbReference type="InterPro" id="IPR008978">
    <property type="entry name" value="HSP20-like_chaperone"/>
</dbReference>
<evidence type="ECO:0000256" key="1">
    <source>
        <dbReference type="SAM" id="MobiDB-lite"/>
    </source>
</evidence>
<dbReference type="SUPFAM" id="SSF49764">
    <property type="entry name" value="HSP20-like chaperones"/>
    <property type="match status" value="1"/>
</dbReference>
<evidence type="ECO:0008006" key="4">
    <source>
        <dbReference type="Google" id="ProtNLM"/>
    </source>
</evidence>
<keyword evidence="3" id="KW-1185">Reference proteome</keyword>
<feature type="region of interest" description="Disordered" evidence="1">
    <location>
        <begin position="1"/>
        <end position="28"/>
    </location>
</feature>
<proteinExistence type="predicted"/>
<dbReference type="InterPro" id="IPR036188">
    <property type="entry name" value="FAD/NAD-bd_sf"/>
</dbReference>
<sequence>MAAKPAAQDAALGAPAEPPPASGTLQLGGGHVSGRRVVVVGGGMSAAALALAALRLGAAHVTIVCRAALVVQEFECEVGWYGNKRLAEYAREACPRARLRAARGARPQATIDVPTAQALQAPWAAAAAALGAERGRTDADLPLEGHGPLPPLPVPKVGLRALGTLDVSDLDAALPRLVVAGYRWTDDGFELCITLPLGEPVPREQVRALFAERAVEVWAVGQAAAYHLHLPRLYGRTLPARARIKVNSARRHVYVLLHKEADAAWRFLRG</sequence>